<evidence type="ECO:0000313" key="2">
    <source>
        <dbReference type="EnsemblMetazoa" id="CJA11754.1"/>
    </source>
</evidence>
<organism evidence="2 3">
    <name type="scientific">Caenorhabditis japonica</name>
    <dbReference type="NCBI Taxonomy" id="281687"/>
    <lineage>
        <taxon>Eukaryota</taxon>
        <taxon>Metazoa</taxon>
        <taxon>Ecdysozoa</taxon>
        <taxon>Nematoda</taxon>
        <taxon>Chromadorea</taxon>
        <taxon>Rhabditida</taxon>
        <taxon>Rhabditina</taxon>
        <taxon>Rhabditomorpha</taxon>
        <taxon>Rhabditoidea</taxon>
        <taxon>Rhabditidae</taxon>
        <taxon>Peloderinae</taxon>
        <taxon>Caenorhabditis</taxon>
    </lineage>
</organism>
<name>A0A8R1DVB5_CAEJA</name>
<sequence>MFALMTYQLSSLAGGRILAVLEGGYNLTSISNSALAVCEVLQNRAMLRRICEEKEHFATEKMKSSSWSIKAVRDVCAAQQKHWSILRGFQIIIGSVDGSKLLRVSGKPRSATRKTGSGTGSASAKSHKRTPKVRTRRVSENVDDVVDRLQNLAL</sequence>
<dbReference type="EnsemblMetazoa" id="CJA11754.1">
    <property type="protein sequence ID" value="CJA11754.1"/>
    <property type="gene ID" value="WBGene00130958"/>
</dbReference>
<reference evidence="3" key="1">
    <citation type="submission" date="2010-08" db="EMBL/GenBank/DDBJ databases">
        <authorList>
            <consortium name="Caenorhabditis japonica Sequencing Consortium"/>
            <person name="Wilson R.K."/>
        </authorList>
    </citation>
    <scope>NUCLEOTIDE SEQUENCE [LARGE SCALE GENOMIC DNA]</scope>
    <source>
        <strain evidence="3">DF5081</strain>
    </source>
</reference>
<dbReference type="Proteomes" id="UP000005237">
    <property type="component" value="Unassembled WGS sequence"/>
</dbReference>
<feature type="compositionally biased region" description="Low complexity" evidence="1">
    <location>
        <begin position="113"/>
        <end position="124"/>
    </location>
</feature>
<evidence type="ECO:0000256" key="1">
    <source>
        <dbReference type="SAM" id="MobiDB-lite"/>
    </source>
</evidence>
<feature type="region of interest" description="Disordered" evidence="1">
    <location>
        <begin position="105"/>
        <end position="139"/>
    </location>
</feature>
<dbReference type="SUPFAM" id="SSF52768">
    <property type="entry name" value="Arginase/deacetylase"/>
    <property type="match status" value="1"/>
</dbReference>
<accession>A0A8R1DVB5</accession>
<proteinExistence type="predicted"/>
<keyword evidence="3" id="KW-1185">Reference proteome</keyword>
<dbReference type="AlphaFoldDB" id="A0A8R1DVB5"/>
<feature type="compositionally biased region" description="Basic residues" evidence="1">
    <location>
        <begin position="125"/>
        <end position="136"/>
    </location>
</feature>
<dbReference type="Gene3D" id="3.40.800.20">
    <property type="entry name" value="Histone deacetylase domain"/>
    <property type="match status" value="1"/>
</dbReference>
<evidence type="ECO:0000313" key="3">
    <source>
        <dbReference type="Proteomes" id="UP000005237"/>
    </source>
</evidence>
<dbReference type="InterPro" id="IPR023696">
    <property type="entry name" value="Ureohydrolase_dom_sf"/>
</dbReference>
<dbReference type="InterPro" id="IPR037138">
    <property type="entry name" value="His_deacetylse_dom_sf"/>
</dbReference>
<protein>
    <recommendedName>
        <fullName evidence="4">Histone deacetylase</fullName>
    </recommendedName>
</protein>
<reference evidence="2" key="2">
    <citation type="submission" date="2022-06" db="UniProtKB">
        <authorList>
            <consortium name="EnsemblMetazoa"/>
        </authorList>
    </citation>
    <scope>IDENTIFICATION</scope>
    <source>
        <strain evidence="2">DF5081</strain>
    </source>
</reference>
<evidence type="ECO:0008006" key="4">
    <source>
        <dbReference type="Google" id="ProtNLM"/>
    </source>
</evidence>